<organism evidence="2 3">
    <name type="scientific">Rhizobium mongolense</name>
    <dbReference type="NCBI Taxonomy" id="57676"/>
    <lineage>
        <taxon>Bacteria</taxon>
        <taxon>Pseudomonadati</taxon>
        <taxon>Pseudomonadota</taxon>
        <taxon>Alphaproteobacteria</taxon>
        <taxon>Hyphomicrobiales</taxon>
        <taxon>Rhizobiaceae</taxon>
        <taxon>Rhizobium/Agrobacterium group</taxon>
        <taxon>Rhizobium</taxon>
    </lineage>
</organism>
<sequence>MRFETSPSQSGEPLRACSCIAGRRDGGKEEENLEKYYAAWKRIISSFRSIFECVVMPVPIFLNHVARRRQPARDRASSSRHSSLRKYRRAASPLARFSLGKPKTADEISDPAPPKNDPADEWRISHPILWGTSLFTSSGMYQRPNGDPLHAPVASMENPLSRIPFDTRDGRGTRLIPRPRDQRKALHDLQTFSSHRSTFSQRSANVGQ</sequence>
<accession>A0ABR6IXM1</accession>
<feature type="compositionally biased region" description="Basic and acidic residues" evidence="1">
    <location>
        <begin position="165"/>
        <end position="187"/>
    </location>
</feature>
<protein>
    <submittedName>
        <fullName evidence="2">Uncharacterized protein</fullName>
    </submittedName>
</protein>
<dbReference type="Proteomes" id="UP000551353">
    <property type="component" value="Unassembled WGS sequence"/>
</dbReference>
<proteinExistence type="predicted"/>
<name>A0ABR6IXM1_9HYPH</name>
<evidence type="ECO:0000313" key="2">
    <source>
        <dbReference type="EMBL" id="MBB4232674.1"/>
    </source>
</evidence>
<keyword evidence="3" id="KW-1185">Reference proteome</keyword>
<evidence type="ECO:0000256" key="1">
    <source>
        <dbReference type="SAM" id="MobiDB-lite"/>
    </source>
</evidence>
<reference evidence="2 3" key="1">
    <citation type="submission" date="2020-08" db="EMBL/GenBank/DDBJ databases">
        <title>Genomic Encyclopedia of Type Strains, Phase IV (KMG-V): Genome sequencing to study the core and pangenomes of soil and plant-associated prokaryotes.</title>
        <authorList>
            <person name="Whitman W."/>
        </authorList>
    </citation>
    <scope>NUCLEOTIDE SEQUENCE [LARGE SCALE GENOMIC DNA]</scope>
    <source>
        <strain evidence="2 3">SEMIA 4087</strain>
    </source>
</reference>
<dbReference type="EMBL" id="JACIFX010000016">
    <property type="protein sequence ID" value="MBB4232674.1"/>
    <property type="molecule type" value="Genomic_DNA"/>
</dbReference>
<feature type="region of interest" description="Disordered" evidence="1">
    <location>
        <begin position="67"/>
        <end position="121"/>
    </location>
</feature>
<evidence type="ECO:0000313" key="3">
    <source>
        <dbReference type="Proteomes" id="UP000551353"/>
    </source>
</evidence>
<gene>
    <name evidence="2" type="ORF">GGD56_006572</name>
</gene>
<comment type="caution">
    <text evidence="2">The sequence shown here is derived from an EMBL/GenBank/DDBJ whole genome shotgun (WGS) entry which is preliminary data.</text>
</comment>
<feature type="region of interest" description="Disordered" evidence="1">
    <location>
        <begin position="160"/>
        <end position="208"/>
    </location>
</feature>
<feature type="compositionally biased region" description="Polar residues" evidence="1">
    <location>
        <begin position="190"/>
        <end position="208"/>
    </location>
</feature>